<dbReference type="GO" id="GO:0005737">
    <property type="term" value="C:cytoplasm"/>
    <property type="evidence" value="ECO:0007669"/>
    <property type="project" value="UniProtKB-SubCell"/>
</dbReference>
<sequence length="885" mass="103880">MTTNDGVKRFETIPILNRIEVNDKIPTKISCIEVNADNLYVGTEDSFILFYENLLSLSSLSSSSSLNESTIKPFYKYLGIRKPIVKLKILPVLDRLLCICDKTLLSLDSASLELLNNLKIRNVQTFCQNQNPISDDPFQIELCLARSKSLEIVSIRSDRISVIKEVSVVEQPISVSMDGDYICMASPNHYFILNWQKIRRKNEFLISTPSYLGVFIKTSAISERPPIDWGPNVLQIVYSYPYVLCMKIHSISIISLIDQKIKDEFLLEDAVHLDDFDGRIVVASVNSIHLIHRITWEEQIESLLMNEKSREAVDMFQNLYESGMMPQKDFGRLQTIRINAVLIELKRRRFKIAMEFLLECHCFIKEILGLYPNLLKIFQISSKSDSQKINDLIEKMSNELKSTEIIAFLLDYLNSYLRKDHNESADERCFIEISRLILWLEEKNSHMDEIKRFFANPFRNRFDDVVEKYLDQHNYYYFKCLFLNNRKNYRDSIELLVRLEEKQLSDSDYIGIDEICNTLVASKDLKLIINHIEFVLKRDQIKGANVLIEMTEFKNGFFTLLDPEFIIKLLYNYNETMIIYLEFLVFEEKIPNSSLHTNLAIRYIEKLSKIKAKNRDEKEEHKILEKLRKILYESEYYSSKEILKSLSNNELDYEEAFVHGKIGNHRKSFEIFLFKHDDHEQALRHCLRFDAIANENRDPDAKTNSCVIKDSNDGGRNDSSIFEILLKIYLDLYEKNGSKIIKPMLNYLNHSQCHFDLSKTLNDLPGDWPLSYVENHLFNHFHTLFNDVFQTWFGRILALSILERIKQKNQRLRNHSIKIDQNSLCDACQTRLLDAKFVWLPQTRTILHDFCYDHIIYNKKANHHLLLVENEMAKTILSLILRLLL</sequence>
<dbReference type="AlphaFoldDB" id="A0A834VDH2"/>
<dbReference type="GO" id="GO:0006914">
    <property type="term" value="P:autophagy"/>
    <property type="evidence" value="ECO:0007669"/>
    <property type="project" value="TreeGrafter"/>
</dbReference>
<evidence type="ECO:0000256" key="3">
    <source>
        <dbReference type="ARBA" id="ARBA00022490"/>
    </source>
</evidence>
<dbReference type="InterPro" id="IPR032914">
    <property type="entry name" value="Vam6/VPS39/TRAP1"/>
</dbReference>
<dbReference type="GO" id="GO:0016020">
    <property type="term" value="C:membrane"/>
    <property type="evidence" value="ECO:0007669"/>
    <property type="project" value="TreeGrafter"/>
</dbReference>
<dbReference type="GO" id="GO:0034058">
    <property type="term" value="P:endosomal vesicle fusion"/>
    <property type="evidence" value="ECO:0007669"/>
    <property type="project" value="TreeGrafter"/>
</dbReference>
<comment type="subcellular location">
    <subcellularLocation>
        <location evidence="1">Cytoplasm</location>
    </subcellularLocation>
</comment>
<evidence type="ECO:0000256" key="2">
    <source>
        <dbReference type="ARBA" id="ARBA00022448"/>
    </source>
</evidence>
<keyword evidence="2" id="KW-0813">Transport</keyword>
<evidence type="ECO:0000313" key="8">
    <source>
        <dbReference type="Proteomes" id="UP000070412"/>
    </source>
</evidence>
<feature type="domain" description="CNH" evidence="5">
    <location>
        <begin position="26"/>
        <end position="351"/>
    </location>
</feature>
<keyword evidence="3" id="KW-0963">Cytoplasm</keyword>
<evidence type="ECO:0000313" key="6">
    <source>
        <dbReference type="EMBL" id="KAF7491565.1"/>
    </source>
</evidence>
<reference evidence="6" key="2">
    <citation type="submission" date="2020-01" db="EMBL/GenBank/DDBJ databases">
        <authorList>
            <person name="Korhonen P.K.K."/>
            <person name="Guangxu M.G."/>
            <person name="Wang T.W."/>
            <person name="Stroehlein A.J.S."/>
            <person name="Young N.D."/>
            <person name="Ang C.-S.A."/>
            <person name="Fernando D.W.F."/>
            <person name="Lu H.L."/>
            <person name="Taylor S.T."/>
            <person name="Ehtesham M.E.M."/>
            <person name="Najaraj S.H.N."/>
            <person name="Harsha G.H.G."/>
            <person name="Madugundu A.M."/>
            <person name="Renuse S.R."/>
            <person name="Holt D.H."/>
            <person name="Pandey A.P."/>
            <person name="Papenfuss A.P."/>
            <person name="Gasser R.B.G."/>
            <person name="Fischer K.F."/>
        </authorList>
    </citation>
    <scope>NUCLEOTIDE SEQUENCE</scope>
    <source>
        <strain evidence="6">SSS_KF_BRIS2020</strain>
    </source>
</reference>
<gene>
    <name evidence="6" type="ORF">SSS_1038</name>
</gene>
<evidence type="ECO:0000256" key="4">
    <source>
        <dbReference type="ARBA" id="ARBA00022927"/>
    </source>
</evidence>
<dbReference type="PANTHER" id="PTHR12894">
    <property type="entry name" value="CNH DOMAIN CONTAINING"/>
    <property type="match status" value="1"/>
</dbReference>
<reference evidence="7" key="3">
    <citation type="submission" date="2022-06" db="UniProtKB">
        <authorList>
            <consortium name="EnsemblMetazoa"/>
        </authorList>
    </citation>
    <scope>IDENTIFICATION</scope>
</reference>
<accession>A0A834VDH2</accession>
<dbReference type="PANTHER" id="PTHR12894:SF27">
    <property type="entry name" value="TRANSFORMING GROWTH FACTOR-BETA RECEPTOR-ASSOCIATED PROTEIN 1"/>
    <property type="match status" value="1"/>
</dbReference>
<keyword evidence="8" id="KW-1185">Reference proteome</keyword>
<dbReference type="InterPro" id="IPR001180">
    <property type="entry name" value="CNH_dom"/>
</dbReference>
<dbReference type="EnsemblMetazoa" id="SSS_1038s_mrna">
    <property type="protein sequence ID" value="KAF7491565.1"/>
    <property type="gene ID" value="SSS_1038"/>
</dbReference>
<keyword evidence="6" id="KW-0675">Receptor</keyword>
<dbReference type="Proteomes" id="UP000070412">
    <property type="component" value="Unassembled WGS sequence"/>
</dbReference>
<dbReference type="OrthoDB" id="8169718at2759"/>
<protein>
    <submittedName>
        <fullName evidence="6">Transforming growth factor-beta receptor-associated protein 1</fullName>
    </submittedName>
</protein>
<dbReference type="GO" id="GO:0015031">
    <property type="term" value="P:protein transport"/>
    <property type="evidence" value="ECO:0007669"/>
    <property type="project" value="UniProtKB-KW"/>
</dbReference>
<proteinExistence type="predicted"/>
<dbReference type="EMBL" id="WVUK01000059">
    <property type="protein sequence ID" value="KAF7491565.1"/>
    <property type="molecule type" value="Genomic_DNA"/>
</dbReference>
<reference evidence="8" key="1">
    <citation type="journal article" date="2020" name="PLoS Negl. Trop. Dis.">
        <title>High-quality nuclear genome for Sarcoptes scabiei-A critical resource for a neglected parasite.</title>
        <authorList>
            <person name="Korhonen P.K."/>
            <person name="Gasser R.B."/>
            <person name="Ma G."/>
            <person name="Wang T."/>
            <person name="Stroehlein A.J."/>
            <person name="Young N.D."/>
            <person name="Ang C.S."/>
            <person name="Fernando D.D."/>
            <person name="Lu H.C."/>
            <person name="Taylor S."/>
            <person name="Reynolds S.L."/>
            <person name="Mofiz E."/>
            <person name="Najaraj S.H."/>
            <person name="Gowda H."/>
            <person name="Madugundu A."/>
            <person name="Renuse S."/>
            <person name="Holt D."/>
            <person name="Pandey A."/>
            <person name="Papenfuss A.T."/>
            <person name="Fischer K."/>
        </authorList>
    </citation>
    <scope>NUCLEOTIDE SEQUENCE [LARGE SCALE GENOMIC DNA]</scope>
</reference>
<keyword evidence="4" id="KW-0653">Protein transport</keyword>
<dbReference type="Pfam" id="PF00780">
    <property type="entry name" value="CNH"/>
    <property type="match status" value="1"/>
</dbReference>
<evidence type="ECO:0000259" key="5">
    <source>
        <dbReference type="PROSITE" id="PS50219"/>
    </source>
</evidence>
<organism evidence="6">
    <name type="scientific">Sarcoptes scabiei</name>
    <name type="common">Itch mite</name>
    <name type="synonym">Acarus scabiei</name>
    <dbReference type="NCBI Taxonomy" id="52283"/>
    <lineage>
        <taxon>Eukaryota</taxon>
        <taxon>Metazoa</taxon>
        <taxon>Ecdysozoa</taxon>
        <taxon>Arthropoda</taxon>
        <taxon>Chelicerata</taxon>
        <taxon>Arachnida</taxon>
        <taxon>Acari</taxon>
        <taxon>Acariformes</taxon>
        <taxon>Sarcoptiformes</taxon>
        <taxon>Astigmata</taxon>
        <taxon>Psoroptidia</taxon>
        <taxon>Sarcoptoidea</taxon>
        <taxon>Sarcoptidae</taxon>
        <taxon>Sarcoptinae</taxon>
        <taxon>Sarcoptes</taxon>
    </lineage>
</organism>
<evidence type="ECO:0000313" key="7">
    <source>
        <dbReference type="EnsemblMetazoa" id="KAF7491565.1"/>
    </source>
</evidence>
<evidence type="ECO:0000256" key="1">
    <source>
        <dbReference type="ARBA" id="ARBA00004496"/>
    </source>
</evidence>
<dbReference type="PROSITE" id="PS50219">
    <property type="entry name" value="CNH"/>
    <property type="match status" value="1"/>
</dbReference>
<name>A0A834VDH2_SARSC</name>